<dbReference type="GO" id="GO:0004519">
    <property type="term" value="F:endonuclease activity"/>
    <property type="evidence" value="ECO:0007669"/>
    <property type="project" value="UniProtKB-KW"/>
</dbReference>
<name>A0A1I3MW19_9BACL</name>
<dbReference type="PROSITE" id="PS50830">
    <property type="entry name" value="TNASE_3"/>
    <property type="match status" value="1"/>
</dbReference>
<keyword evidence="3" id="KW-0378">Hydrolase</keyword>
<dbReference type="InterPro" id="IPR002071">
    <property type="entry name" value="Thermonucl_AS"/>
</dbReference>
<dbReference type="STRING" id="46223.SAMN05421852_103215"/>
<dbReference type="GO" id="GO:0003676">
    <property type="term" value="F:nucleic acid binding"/>
    <property type="evidence" value="ECO:0007669"/>
    <property type="project" value="InterPro"/>
</dbReference>
<reference evidence="5 6" key="1">
    <citation type="submission" date="2016-10" db="EMBL/GenBank/DDBJ databases">
        <authorList>
            <person name="de Groot N.N."/>
        </authorList>
    </citation>
    <scope>NUCLEOTIDE SEQUENCE [LARGE SCALE GENOMIC DNA]</scope>
    <source>
        <strain evidence="5 6">DSM 44778</strain>
    </source>
</reference>
<dbReference type="InterPro" id="IPR016071">
    <property type="entry name" value="Staphylococal_nuclease_OB-fold"/>
</dbReference>
<keyword evidence="1" id="KW-0540">Nuclease</keyword>
<proteinExistence type="predicted"/>
<dbReference type="AlphaFoldDB" id="A0A1I3MW19"/>
<dbReference type="SMART" id="SM00318">
    <property type="entry name" value="SNc"/>
    <property type="match status" value="1"/>
</dbReference>
<keyword evidence="6" id="KW-1185">Reference proteome</keyword>
<evidence type="ECO:0000313" key="5">
    <source>
        <dbReference type="EMBL" id="SFJ00856.1"/>
    </source>
</evidence>
<dbReference type="Pfam" id="PF00565">
    <property type="entry name" value="SNase"/>
    <property type="match status" value="1"/>
</dbReference>
<dbReference type="Proteomes" id="UP000199545">
    <property type="component" value="Unassembled WGS sequence"/>
</dbReference>
<evidence type="ECO:0000256" key="3">
    <source>
        <dbReference type="ARBA" id="ARBA00022801"/>
    </source>
</evidence>
<dbReference type="EMBL" id="FORR01000003">
    <property type="protein sequence ID" value="SFJ00856.1"/>
    <property type="molecule type" value="Genomic_DNA"/>
</dbReference>
<dbReference type="GO" id="GO:0016787">
    <property type="term" value="F:hydrolase activity"/>
    <property type="evidence" value="ECO:0007669"/>
    <property type="project" value="UniProtKB-KW"/>
</dbReference>
<dbReference type="InterPro" id="IPR035437">
    <property type="entry name" value="SNase_OB-fold_sf"/>
</dbReference>
<gene>
    <name evidence="5" type="ORF">SAMN05421852_103215</name>
</gene>
<evidence type="ECO:0000259" key="4">
    <source>
        <dbReference type="PROSITE" id="PS50830"/>
    </source>
</evidence>
<accession>A0A1I3MW19</accession>
<organism evidence="5 6">
    <name type="scientific">Thermoflavimicrobium dichotomicum</name>
    <dbReference type="NCBI Taxonomy" id="46223"/>
    <lineage>
        <taxon>Bacteria</taxon>
        <taxon>Bacillati</taxon>
        <taxon>Bacillota</taxon>
        <taxon>Bacilli</taxon>
        <taxon>Bacillales</taxon>
        <taxon>Thermoactinomycetaceae</taxon>
        <taxon>Thermoflavimicrobium</taxon>
    </lineage>
</organism>
<protein>
    <submittedName>
        <fullName evidence="5">Endonuclease YncB, thermonuclease family</fullName>
    </submittedName>
</protein>
<sequence>MNNHLGKFKYILAIFALSILTIDTYQSNHHPISQKQPTKWKATVMHIIDGDTLEIELHGKRKRVRLLLVDTPELNKQNEKKSQPFAEKAKAFLQAQLAGQTLFFEQDEKEKDDYDRLLLYAFKGDQLIQELLLMNGYARIAPFPPNLKYYERLKAVEEKAKRQKVVFGLSMDMSQPMVLITQFRPMQILKENNHSKRVKIRTVLILEHRKKPKLILKLKEAVHPITQTN</sequence>
<evidence type="ECO:0000256" key="1">
    <source>
        <dbReference type="ARBA" id="ARBA00022722"/>
    </source>
</evidence>
<dbReference type="Gene3D" id="2.40.50.90">
    <property type="match status" value="1"/>
</dbReference>
<dbReference type="PANTHER" id="PTHR12302">
    <property type="entry name" value="EBNA2 BINDING PROTEIN P100"/>
    <property type="match status" value="1"/>
</dbReference>
<keyword evidence="2 5" id="KW-0255">Endonuclease</keyword>
<dbReference type="PANTHER" id="PTHR12302:SF3">
    <property type="entry name" value="SERINE_THREONINE-PROTEIN KINASE 31"/>
    <property type="match status" value="1"/>
</dbReference>
<evidence type="ECO:0000256" key="2">
    <source>
        <dbReference type="ARBA" id="ARBA00022759"/>
    </source>
</evidence>
<dbReference type="SUPFAM" id="SSF50199">
    <property type="entry name" value="Staphylococcal nuclease"/>
    <property type="match status" value="1"/>
</dbReference>
<feature type="domain" description="TNase-like" evidence="4">
    <location>
        <begin position="38"/>
        <end position="164"/>
    </location>
</feature>
<evidence type="ECO:0000313" key="6">
    <source>
        <dbReference type="Proteomes" id="UP000199545"/>
    </source>
</evidence>
<dbReference type="PROSITE" id="PS01123">
    <property type="entry name" value="TNASE_1"/>
    <property type="match status" value="1"/>
</dbReference>